<dbReference type="Gene3D" id="3.30.200.20">
    <property type="entry name" value="Phosphorylase Kinase, domain 1"/>
    <property type="match status" value="1"/>
</dbReference>
<feature type="domain" description="Aminoglycoside phosphotransferase" evidence="2">
    <location>
        <begin position="41"/>
        <end position="261"/>
    </location>
</feature>
<dbReference type="Proteomes" id="UP000266177">
    <property type="component" value="Unassembled WGS sequence"/>
</dbReference>
<dbReference type="PANTHER" id="PTHR21064:SF6">
    <property type="entry name" value="AMINOGLYCOSIDE PHOSPHOTRANSFERASE DOMAIN-CONTAINING PROTEIN"/>
    <property type="match status" value="1"/>
</dbReference>
<dbReference type="AlphaFoldDB" id="A0A3A3GIA9"/>
<dbReference type="RefSeq" id="WP_119794308.1">
    <property type="nucleotide sequence ID" value="NZ_QYZD01000012.1"/>
</dbReference>
<sequence>MGASLDIGVNDAFRTTVERVCRHFSLGDLLGEAIRLRGSFNVNVKIRTTTGSYVIRFANSSVREEHLQYVSSLLDALPQEEIPVLRPLQDEQGASIIYDEGQRIQVTPFVRGRSFQCREQQVRASAGMLRKFHRLLRDMKPGPVPEWSFYRSTDYLSDTFRHLRSLPAIPAEELSRASYFLERIVQQYDEAEPMLPHSIIHGDWHFWNQRYLVNDVNCVMDFDFVQHGVRLFDVAYALWVIYLLLPQYAETFDAAFVSGYGELTDEEIRALPAALSRVSLFFLCQAAYETDPAAKWRRQFKRQMPFLEWMQGEGGRRVSELARSARGKSLDCSGDELRTEGHIGSG</sequence>
<dbReference type="GO" id="GO:0019202">
    <property type="term" value="F:amino acid kinase activity"/>
    <property type="evidence" value="ECO:0007669"/>
    <property type="project" value="TreeGrafter"/>
</dbReference>
<name>A0A3A3GIA9_PANTH</name>
<dbReference type="EMBL" id="QYZD01000012">
    <property type="protein sequence ID" value="RJG23099.1"/>
    <property type="molecule type" value="Genomic_DNA"/>
</dbReference>
<gene>
    <name evidence="3" type="ORF">DQX05_14585</name>
</gene>
<accession>A0A3A3GIA9</accession>
<dbReference type="OrthoDB" id="48950at2"/>
<dbReference type="PANTHER" id="PTHR21064">
    <property type="entry name" value="AMINOGLYCOSIDE PHOSPHOTRANSFERASE DOMAIN-CONTAINING PROTEIN-RELATED"/>
    <property type="match status" value="1"/>
</dbReference>
<evidence type="ECO:0000313" key="3">
    <source>
        <dbReference type="EMBL" id="RJG23099.1"/>
    </source>
</evidence>
<evidence type="ECO:0000313" key="4">
    <source>
        <dbReference type="Proteomes" id="UP000266177"/>
    </source>
</evidence>
<dbReference type="InterPro" id="IPR011009">
    <property type="entry name" value="Kinase-like_dom_sf"/>
</dbReference>
<keyword evidence="3" id="KW-0808">Transferase</keyword>
<comment type="caution">
    <text evidence="3">The sequence shown here is derived from an EMBL/GenBank/DDBJ whole genome shotgun (WGS) entry which is preliminary data.</text>
</comment>
<reference evidence="3 4" key="1">
    <citation type="submission" date="2018-09" db="EMBL/GenBank/DDBJ databases">
        <title>Paenibacillus SK2017-BO5.</title>
        <authorList>
            <person name="Piskunova J.V."/>
            <person name="Dubiley S.A."/>
            <person name="Severinov K.V."/>
        </authorList>
    </citation>
    <scope>NUCLEOTIDE SEQUENCE [LARGE SCALE GENOMIC DNA]</scope>
    <source>
        <strain evidence="3 4">BO5</strain>
    </source>
</reference>
<keyword evidence="3" id="KW-0418">Kinase</keyword>
<dbReference type="Pfam" id="PF01636">
    <property type="entry name" value="APH"/>
    <property type="match status" value="1"/>
</dbReference>
<dbReference type="InterPro" id="IPR050249">
    <property type="entry name" value="Pseudomonas-type_ThrB"/>
</dbReference>
<dbReference type="Gene3D" id="3.90.1200.10">
    <property type="match status" value="1"/>
</dbReference>
<evidence type="ECO:0000259" key="2">
    <source>
        <dbReference type="Pfam" id="PF01636"/>
    </source>
</evidence>
<dbReference type="InterPro" id="IPR002575">
    <property type="entry name" value="Aminoglycoside_PTrfase"/>
</dbReference>
<comment type="similarity">
    <text evidence="1">Belongs to the pseudomonas-type ThrB family.</text>
</comment>
<evidence type="ECO:0000256" key="1">
    <source>
        <dbReference type="ARBA" id="ARBA00038240"/>
    </source>
</evidence>
<proteinExistence type="inferred from homology"/>
<organism evidence="3 4">
    <name type="scientific">Paenibacillus thiaminolyticus</name>
    <name type="common">Bacillus thiaminolyticus</name>
    <dbReference type="NCBI Taxonomy" id="49283"/>
    <lineage>
        <taxon>Bacteria</taxon>
        <taxon>Bacillati</taxon>
        <taxon>Bacillota</taxon>
        <taxon>Bacilli</taxon>
        <taxon>Bacillales</taxon>
        <taxon>Paenibacillaceae</taxon>
        <taxon>Paenibacillus</taxon>
    </lineage>
</organism>
<dbReference type="SUPFAM" id="SSF56112">
    <property type="entry name" value="Protein kinase-like (PK-like)"/>
    <property type="match status" value="1"/>
</dbReference>
<protein>
    <submittedName>
        <fullName evidence="3">Serine kinase</fullName>
    </submittedName>
</protein>